<dbReference type="CDD" id="cd04275">
    <property type="entry name" value="ZnMc_pappalysin_like"/>
    <property type="match status" value="1"/>
</dbReference>
<dbReference type="RefSeq" id="WP_268112685.1">
    <property type="nucleotide sequence ID" value="NZ_JAPPUX010000004.1"/>
</dbReference>
<evidence type="ECO:0000256" key="7">
    <source>
        <dbReference type="ARBA" id="ARBA00023049"/>
    </source>
</evidence>
<sequence>MHLRSTLAVRRLGVAVTALALGLGMSTPSSGAPAKDKPTDCIDYGDVAAAPAGTIPRDDLHVVHKDPLAGAMRSARAARTSARGKPGAAAAPAAFAPVTIPVRFHVIAKDRGQEGGDLSDARIAEQIRVLNEAYAPHGFSFVLERVTRTYEPQWFNMIYPNGAEPQRFRGSSKEMKMKQALYGDSTTETLNIYSASLGQSLLGWATFPSDFDPAATGGNPLPRYRDGVVIDFRTLPSVPNDTGDSRAYATYGEGDTATHEVGHWLELYHTFQGGCSEPGDYVADTAPEASPAFQCPVGRDTCAGGGVDPITNFMDYTYDSCMTQFTAGQAARMQLAWTEYRAIG</sequence>
<keyword evidence="12" id="KW-1185">Reference proteome</keyword>
<dbReference type="EMBL" id="JAPPUX010000004">
    <property type="protein sequence ID" value="MCY4727745.1"/>
    <property type="molecule type" value="Genomic_DNA"/>
</dbReference>
<reference evidence="11" key="1">
    <citation type="submission" date="2022-08" db="EMBL/GenBank/DDBJ databases">
        <title>Genome sequencing of Nocardioides sp. STR2.</title>
        <authorList>
            <person name="So Y."/>
        </authorList>
    </citation>
    <scope>NUCLEOTIDE SEQUENCE</scope>
    <source>
        <strain evidence="11">STR2</strain>
    </source>
</reference>
<keyword evidence="5" id="KW-0378">Hydrolase</keyword>
<organism evidence="11 12">
    <name type="scientific">Nocardioides pini</name>
    <dbReference type="NCBI Taxonomy" id="2975053"/>
    <lineage>
        <taxon>Bacteria</taxon>
        <taxon>Bacillati</taxon>
        <taxon>Actinomycetota</taxon>
        <taxon>Actinomycetes</taxon>
        <taxon>Propionibacteriales</taxon>
        <taxon>Nocardioidaceae</taxon>
        <taxon>Nocardioides</taxon>
    </lineage>
</organism>
<evidence type="ECO:0000256" key="9">
    <source>
        <dbReference type="SAM" id="SignalP"/>
    </source>
</evidence>
<keyword evidence="7 11" id="KW-0482">Metalloprotease</keyword>
<dbReference type="GO" id="GO:0008237">
    <property type="term" value="F:metallopeptidase activity"/>
    <property type="evidence" value="ECO:0007669"/>
    <property type="project" value="UniProtKB-KW"/>
</dbReference>
<dbReference type="Pfam" id="PF05572">
    <property type="entry name" value="Peptidase_M43"/>
    <property type="match status" value="1"/>
</dbReference>
<evidence type="ECO:0000256" key="2">
    <source>
        <dbReference type="ARBA" id="ARBA00022670"/>
    </source>
</evidence>
<keyword evidence="8" id="KW-1015">Disulfide bond</keyword>
<evidence type="ECO:0000256" key="4">
    <source>
        <dbReference type="ARBA" id="ARBA00022729"/>
    </source>
</evidence>
<evidence type="ECO:0000256" key="6">
    <source>
        <dbReference type="ARBA" id="ARBA00022833"/>
    </source>
</evidence>
<evidence type="ECO:0000313" key="12">
    <source>
        <dbReference type="Proteomes" id="UP001074726"/>
    </source>
</evidence>
<dbReference type="Gene3D" id="3.40.390.10">
    <property type="entry name" value="Collagenase (Catalytic Domain)"/>
    <property type="match status" value="1"/>
</dbReference>
<evidence type="ECO:0000256" key="3">
    <source>
        <dbReference type="ARBA" id="ARBA00022723"/>
    </source>
</evidence>
<protein>
    <submittedName>
        <fullName evidence="11">Zinc metalloprotease</fullName>
    </submittedName>
</protein>
<evidence type="ECO:0000313" key="11">
    <source>
        <dbReference type="EMBL" id="MCY4727745.1"/>
    </source>
</evidence>
<dbReference type="InterPro" id="IPR024079">
    <property type="entry name" value="MetalloPept_cat_dom_sf"/>
</dbReference>
<keyword evidence="3" id="KW-0479">Metal-binding</keyword>
<evidence type="ECO:0000259" key="10">
    <source>
        <dbReference type="Pfam" id="PF05572"/>
    </source>
</evidence>
<proteinExistence type="inferred from homology"/>
<feature type="signal peptide" evidence="9">
    <location>
        <begin position="1"/>
        <end position="31"/>
    </location>
</feature>
<dbReference type="InterPro" id="IPR008754">
    <property type="entry name" value="Peptidase_M43"/>
</dbReference>
<dbReference type="Proteomes" id="UP001074726">
    <property type="component" value="Unassembled WGS sequence"/>
</dbReference>
<accession>A0ABT4CFI9</accession>
<keyword evidence="6" id="KW-0862">Zinc</keyword>
<feature type="domain" description="Peptidase M43 pregnancy-associated plasma-A" evidence="10">
    <location>
        <begin position="256"/>
        <end position="334"/>
    </location>
</feature>
<evidence type="ECO:0000256" key="1">
    <source>
        <dbReference type="ARBA" id="ARBA00008721"/>
    </source>
</evidence>
<feature type="chain" id="PRO_5046389503" evidence="9">
    <location>
        <begin position="32"/>
        <end position="344"/>
    </location>
</feature>
<dbReference type="PANTHER" id="PTHR47466:SF1">
    <property type="entry name" value="METALLOPROTEASE MEP1 (AFU_ORTHOLOGUE AFUA_1G07730)-RELATED"/>
    <property type="match status" value="1"/>
</dbReference>
<gene>
    <name evidence="11" type="ORF">NYO98_15765</name>
</gene>
<comment type="caution">
    <text evidence="11">The sequence shown here is derived from an EMBL/GenBank/DDBJ whole genome shotgun (WGS) entry which is preliminary data.</text>
</comment>
<dbReference type="PANTHER" id="PTHR47466">
    <property type="match status" value="1"/>
</dbReference>
<comment type="similarity">
    <text evidence="1">Belongs to the peptidase M43B family.</text>
</comment>
<name>A0ABT4CFI9_9ACTN</name>
<keyword evidence="2" id="KW-0645">Protease</keyword>
<keyword evidence="4 9" id="KW-0732">Signal</keyword>
<dbReference type="SUPFAM" id="SSF55486">
    <property type="entry name" value="Metalloproteases ('zincins'), catalytic domain"/>
    <property type="match status" value="1"/>
</dbReference>
<evidence type="ECO:0000256" key="8">
    <source>
        <dbReference type="ARBA" id="ARBA00023157"/>
    </source>
</evidence>
<evidence type="ECO:0000256" key="5">
    <source>
        <dbReference type="ARBA" id="ARBA00022801"/>
    </source>
</evidence>